<dbReference type="SFLD" id="SFLDG01123">
    <property type="entry name" value="methyltransferase_(Class_B)"/>
    <property type="match status" value="1"/>
</dbReference>
<keyword evidence="3" id="KW-0479">Metal-binding</keyword>
<accession>A0A381UXM7</accession>
<evidence type="ECO:0000313" key="8">
    <source>
        <dbReference type="EMBL" id="SVA32704.1"/>
    </source>
</evidence>
<name>A0A381UXM7_9ZZZZ</name>
<dbReference type="CDD" id="cd01335">
    <property type="entry name" value="Radical_SAM"/>
    <property type="match status" value="1"/>
</dbReference>
<evidence type="ECO:0000256" key="1">
    <source>
        <dbReference type="ARBA" id="ARBA00001966"/>
    </source>
</evidence>
<gene>
    <name evidence="8" type="ORF">METZ01_LOCUS85558</name>
</gene>
<evidence type="ECO:0000259" key="6">
    <source>
        <dbReference type="PROSITE" id="PS51332"/>
    </source>
</evidence>
<dbReference type="GO" id="GO:0031419">
    <property type="term" value="F:cobalamin binding"/>
    <property type="evidence" value="ECO:0007669"/>
    <property type="project" value="InterPro"/>
</dbReference>
<dbReference type="InterPro" id="IPR051198">
    <property type="entry name" value="BchE-like"/>
</dbReference>
<dbReference type="SFLD" id="SFLDG01082">
    <property type="entry name" value="B12-binding_domain_containing"/>
    <property type="match status" value="1"/>
</dbReference>
<dbReference type="PANTHER" id="PTHR43409:SF16">
    <property type="entry name" value="SLR0320 PROTEIN"/>
    <property type="match status" value="1"/>
</dbReference>
<dbReference type="InterPro" id="IPR007197">
    <property type="entry name" value="rSAM"/>
</dbReference>
<evidence type="ECO:0000256" key="2">
    <source>
        <dbReference type="ARBA" id="ARBA00022691"/>
    </source>
</evidence>
<dbReference type="InterPro" id="IPR058240">
    <property type="entry name" value="rSAM_sf"/>
</dbReference>
<dbReference type="PROSITE" id="PS51332">
    <property type="entry name" value="B12_BINDING"/>
    <property type="match status" value="1"/>
</dbReference>
<dbReference type="CDD" id="cd02068">
    <property type="entry name" value="radical_SAM_B12_BD"/>
    <property type="match status" value="1"/>
</dbReference>
<keyword evidence="4" id="KW-0408">Iron</keyword>
<protein>
    <submittedName>
        <fullName evidence="8">Uncharacterized protein</fullName>
    </submittedName>
</protein>
<dbReference type="InterPro" id="IPR034466">
    <property type="entry name" value="Methyltransferase_Class_B"/>
</dbReference>
<evidence type="ECO:0000256" key="5">
    <source>
        <dbReference type="ARBA" id="ARBA00023014"/>
    </source>
</evidence>
<feature type="domain" description="B12-binding" evidence="6">
    <location>
        <begin position="1"/>
        <end position="138"/>
    </location>
</feature>
<organism evidence="8">
    <name type="scientific">marine metagenome</name>
    <dbReference type="NCBI Taxonomy" id="408172"/>
    <lineage>
        <taxon>unclassified sequences</taxon>
        <taxon>metagenomes</taxon>
        <taxon>ecological metagenomes</taxon>
    </lineage>
</organism>
<evidence type="ECO:0000256" key="3">
    <source>
        <dbReference type="ARBA" id="ARBA00022723"/>
    </source>
</evidence>
<keyword evidence="5" id="KW-0411">Iron-sulfur</keyword>
<comment type="cofactor">
    <cofactor evidence="1">
        <name>[4Fe-4S] cluster</name>
        <dbReference type="ChEBI" id="CHEBI:49883"/>
    </cofactor>
</comment>
<dbReference type="InterPro" id="IPR023404">
    <property type="entry name" value="rSAM_horseshoe"/>
</dbReference>
<dbReference type="Gene3D" id="3.40.50.280">
    <property type="entry name" value="Cobalamin-binding domain"/>
    <property type="match status" value="1"/>
</dbReference>
<evidence type="ECO:0000259" key="7">
    <source>
        <dbReference type="PROSITE" id="PS51918"/>
    </source>
</evidence>
<dbReference type="Gene3D" id="3.80.30.20">
    <property type="entry name" value="tm_1862 like domain"/>
    <property type="match status" value="1"/>
</dbReference>
<sequence>MKILLVIFTPYETVQMQIAALTSYLRQSGIEVSYSEYYIFTDESFEKHQEQVREDLLKEQPDIVAFSTYDMNYHYTLDCARFVKDFNPNIKTIAGGHTASVVPFEFMDYDCIDFIGKGEGEETLKELSNALENNLPLNNIKGLYWRNESGEVIVNEARPLIEALDTLPFIDRDIVAYQHSKIDYLPFLMGRGCPYKCDYCGNEAIKDLAPNSNAWSRYRCPEHVIEEILLCREKHDFKYVFFYDDVFCLKLDWLRKFKELYKKHFPNIPYICLLRPEMAQDERRMKLLAESGCMEVHMGVESGSFAYRKKMLGRHMSNEVILRACDNIKKYGMRINAFLMVGMPDESCLDILKSLFFIFKINPSSIQTGIFYPLKGTPSYDYCEKNNLINWDKRKKLVVYSYDTALNVNIFKRYFIIASKWILVSIPVIRGFKFSMVPLFFKIQYRLWYLKKVDYTS</sequence>
<dbReference type="GO" id="GO:0003824">
    <property type="term" value="F:catalytic activity"/>
    <property type="evidence" value="ECO:0007669"/>
    <property type="project" value="InterPro"/>
</dbReference>
<reference evidence="8" key="1">
    <citation type="submission" date="2018-05" db="EMBL/GenBank/DDBJ databases">
        <authorList>
            <person name="Lanie J.A."/>
            <person name="Ng W.-L."/>
            <person name="Kazmierczak K.M."/>
            <person name="Andrzejewski T.M."/>
            <person name="Davidsen T.M."/>
            <person name="Wayne K.J."/>
            <person name="Tettelin H."/>
            <person name="Glass J.I."/>
            <person name="Rusch D."/>
            <person name="Podicherti R."/>
            <person name="Tsui H.-C.T."/>
            <person name="Winkler M.E."/>
        </authorList>
    </citation>
    <scope>NUCLEOTIDE SEQUENCE</scope>
</reference>
<proteinExistence type="predicted"/>
<dbReference type="InterPro" id="IPR006638">
    <property type="entry name" value="Elp3/MiaA/NifB-like_rSAM"/>
</dbReference>
<dbReference type="PROSITE" id="PS51918">
    <property type="entry name" value="RADICAL_SAM"/>
    <property type="match status" value="1"/>
</dbReference>
<evidence type="ECO:0000256" key="4">
    <source>
        <dbReference type="ARBA" id="ARBA00023004"/>
    </source>
</evidence>
<dbReference type="Pfam" id="PF04055">
    <property type="entry name" value="Radical_SAM"/>
    <property type="match status" value="1"/>
</dbReference>
<dbReference type="SMART" id="SM00729">
    <property type="entry name" value="Elp3"/>
    <property type="match status" value="1"/>
</dbReference>
<dbReference type="EMBL" id="UINC01007328">
    <property type="protein sequence ID" value="SVA32704.1"/>
    <property type="molecule type" value="Genomic_DNA"/>
</dbReference>
<dbReference type="InterPro" id="IPR006158">
    <property type="entry name" value="Cobalamin-bd"/>
</dbReference>
<dbReference type="GO" id="GO:0051539">
    <property type="term" value="F:4 iron, 4 sulfur cluster binding"/>
    <property type="evidence" value="ECO:0007669"/>
    <property type="project" value="UniProtKB-KW"/>
</dbReference>
<dbReference type="Pfam" id="PF02310">
    <property type="entry name" value="B12-binding"/>
    <property type="match status" value="1"/>
</dbReference>
<dbReference type="GO" id="GO:0005829">
    <property type="term" value="C:cytosol"/>
    <property type="evidence" value="ECO:0007669"/>
    <property type="project" value="TreeGrafter"/>
</dbReference>
<keyword evidence="2" id="KW-0949">S-adenosyl-L-methionine</keyword>
<feature type="domain" description="Radical SAM core" evidence="7">
    <location>
        <begin position="177"/>
        <end position="413"/>
    </location>
</feature>
<dbReference type="SFLD" id="SFLDS00029">
    <property type="entry name" value="Radical_SAM"/>
    <property type="match status" value="1"/>
</dbReference>
<dbReference type="PANTHER" id="PTHR43409">
    <property type="entry name" value="ANAEROBIC MAGNESIUM-PROTOPORPHYRIN IX MONOMETHYL ESTER CYCLASE-RELATED"/>
    <property type="match status" value="1"/>
</dbReference>
<dbReference type="AlphaFoldDB" id="A0A381UXM7"/>
<dbReference type="GO" id="GO:0046872">
    <property type="term" value="F:metal ion binding"/>
    <property type="evidence" value="ECO:0007669"/>
    <property type="project" value="UniProtKB-KW"/>
</dbReference>
<dbReference type="SUPFAM" id="SSF102114">
    <property type="entry name" value="Radical SAM enzymes"/>
    <property type="match status" value="1"/>
</dbReference>